<feature type="domain" description="Pyruvate:ferredoxin oxidoreductase core" evidence="4">
    <location>
        <begin position="514"/>
        <end position="584"/>
    </location>
</feature>
<dbReference type="Gene3D" id="3.40.920.10">
    <property type="entry name" value="Pyruvate-ferredoxin oxidoreductase, PFOR, domain III"/>
    <property type="match status" value="1"/>
</dbReference>
<dbReference type="SUPFAM" id="SSF52518">
    <property type="entry name" value="Thiamin diphosphate-binding fold (THDP-binding)"/>
    <property type="match status" value="1"/>
</dbReference>
<dbReference type="InterPro" id="IPR002880">
    <property type="entry name" value="Pyrv_Fd/Flavodoxin_OxRdtase_N"/>
</dbReference>
<dbReference type="InterPro" id="IPR022367">
    <property type="entry name" value="2-oxoacid/accept_OxRdtase_asu"/>
</dbReference>
<accession>A0A381NGT2</accession>
<proteinExistence type="predicted"/>
<dbReference type="CDD" id="cd07034">
    <property type="entry name" value="TPP_PYR_PFOR_IOR-alpha_like"/>
    <property type="match status" value="1"/>
</dbReference>
<dbReference type="InterPro" id="IPR002869">
    <property type="entry name" value="Pyrv_flavodox_OxRed_cen"/>
</dbReference>
<dbReference type="InterPro" id="IPR019752">
    <property type="entry name" value="Pyrv/ketoisovalerate_OxRed_cat"/>
</dbReference>
<evidence type="ECO:0000259" key="2">
    <source>
        <dbReference type="Pfam" id="PF01558"/>
    </source>
</evidence>
<dbReference type="Gene3D" id="3.40.50.970">
    <property type="match status" value="1"/>
</dbReference>
<evidence type="ECO:0008006" key="6">
    <source>
        <dbReference type="Google" id="ProtNLM"/>
    </source>
</evidence>
<feature type="domain" description="Pyruvate flavodoxin/ferredoxin oxidoreductase pyrimidine binding" evidence="3">
    <location>
        <begin position="259"/>
        <end position="472"/>
    </location>
</feature>
<dbReference type="InterPro" id="IPR029061">
    <property type="entry name" value="THDP-binding"/>
</dbReference>
<organism evidence="5">
    <name type="scientific">marine metagenome</name>
    <dbReference type="NCBI Taxonomy" id="408172"/>
    <lineage>
        <taxon>unclassified sequences</taxon>
        <taxon>metagenomes</taxon>
        <taxon>ecological metagenomes</taxon>
    </lineage>
</organism>
<dbReference type="SUPFAM" id="SSF52922">
    <property type="entry name" value="TK C-terminal domain-like"/>
    <property type="match status" value="1"/>
</dbReference>
<sequence length="614" mass="66571">MGKSIKTIDDAVIRFAGDSGDGMQLTGGRFSQTTAIFGNDLSTLPDFPAEIRAPAGSLAGVSAFQIHFSSKDIHTPGDKPDVLVAMNPAALKVHKNELESGGTIIINTDAFTKKNLNFAGYESNPLDDGTLDDYFTVIPIEMNKLVTAACEGLDLSPKLVARTKNFFALGVLYYMYDRPLEATEKWLENKFAGKDSIIEANKRAMNTGYNYADTTEIFMTRYKVEKATLPPGNYRNMNGNLATSLGLLAASERSGLKLFYGGYPITPASDILHTLAAWKHFGVQTFQAEDEIAGITSVIGAAFTGNLAVTATSGPGIALKGEAMGLAVITELPLVIINVQRGGPSTGLPTKTEQADLNQALYGRNGEAPIPVIAAATPGDCFYAAYEAAQVALRYMTPVVLLTDGYLANGSEPWQIPDMNDMDDIDVEFAKGFNENGEFLPYKRNQTTLARPWAVPGTPGLEHRIGGLEKADLTGHVSYDPENHHRMVELRQEKINRVSQFISPTDVFGKDHGDMLVLSWGGTFGACRSAVETMQDNGMAVSHVHLRWINPLPKDLGEILIRYKNIIVPEINMGQLVTLIRAEYLVDARGLNFVRGRPIGASTIIETVKQTIGG</sequence>
<dbReference type="SUPFAM" id="SSF53323">
    <property type="entry name" value="Pyruvate-ferredoxin oxidoreductase, PFOR, domain III"/>
    <property type="match status" value="1"/>
</dbReference>
<dbReference type="GO" id="GO:0016903">
    <property type="term" value="F:oxidoreductase activity, acting on the aldehyde or oxo group of donors"/>
    <property type="evidence" value="ECO:0007669"/>
    <property type="project" value="InterPro"/>
</dbReference>
<protein>
    <recommendedName>
        <fullName evidence="6">Pyruvate flavodoxin/ferredoxin oxidoreductase pyrimidine binding domain-containing protein</fullName>
    </recommendedName>
</protein>
<gene>
    <name evidence="5" type="ORF">METZ01_LOCUS6656</name>
</gene>
<dbReference type="Gene3D" id="3.40.50.920">
    <property type="match status" value="1"/>
</dbReference>
<feature type="domain" description="Pyruvate/ketoisovalerate oxidoreductase catalytic" evidence="2">
    <location>
        <begin position="20"/>
        <end position="209"/>
    </location>
</feature>
<dbReference type="FunFam" id="3.40.50.970:FF:000022">
    <property type="entry name" value="2-oxoglutarate ferredoxin oxidoreductase alpha subunit"/>
    <property type="match status" value="1"/>
</dbReference>
<dbReference type="InterPro" id="IPR033412">
    <property type="entry name" value="PFOR_II"/>
</dbReference>
<evidence type="ECO:0000256" key="1">
    <source>
        <dbReference type="ARBA" id="ARBA00023002"/>
    </source>
</evidence>
<dbReference type="Pfam" id="PF01855">
    <property type="entry name" value="POR_N"/>
    <property type="match status" value="1"/>
</dbReference>
<dbReference type="AlphaFoldDB" id="A0A381NGT2"/>
<dbReference type="PANTHER" id="PTHR32154:SF20">
    <property type="entry name" value="2-OXOGLUTARATE OXIDOREDUCTASE SUBUNIT KORA"/>
    <property type="match status" value="1"/>
</dbReference>
<dbReference type="NCBIfam" id="TIGR03710">
    <property type="entry name" value="OAFO_sf"/>
    <property type="match status" value="1"/>
</dbReference>
<evidence type="ECO:0000259" key="3">
    <source>
        <dbReference type="Pfam" id="PF01855"/>
    </source>
</evidence>
<reference evidence="5" key="1">
    <citation type="submission" date="2018-05" db="EMBL/GenBank/DDBJ databases">
        <authorList>
            <person name="Lanie J.A."/>
            <person name="Ng W.-L."/>
            <person name="Kazmierczak K.M."/>
            <person name="Andrzejewski T.M."/>
            <person name="Davidsen T.M."/>
            <person name="Wayne K.J."/>
            <person name="Tettelin H."/>
            <person name="Glass J.I."/>
            <person name="Rusch D."/>
            <person name="Podicherti R."/>
            <person name="Tsui H.-C.T."/>
            <person name="Winkler M.E."/>
        </authorList>
    </citation>
    <scope>NUCLEOTIDE SEQUENCE</scope>
</reference>
<evidence type="ECO:0000313" key="5">
    <source>
        <dbReference type="EMBL" id="SUZ53802.1"/>
    </source>
</evidence>
<dbReference type="EMBL" id="UINC01000350">
    <property type="protein sequence ID" value="SUZ53802.1"/>
    <property type="molecule type" value="Genomic_DNA"/>
</dbReference>
<dbReference type="InterPro" id="IPR009014">
    <property type="entry name" value="Transketo_C/PFOR_II"/>
</dbReference>
<dbReference type="Pfam" id="PF17147">
    <property type="entry name" value="PFOR_II"/>
    <property type="match status" value="1"/>
</dbReference>
<name>A0A381NGT2_9ZZZZ</name>
<keyword evidence="1" id="KW-0560">Oxidoreductase</keyword>
<dbReference type="Pfam" id="PF01558">
    <property type="entry name" value="POR"/>
    <property type="match status" value="1"/>
</dbReference>
<dbReference type="PANTHER" id="PTHR32154">
    <property type="entry name" value="PYRUVATE-FLAVODOXIN OXIDOREDUCTASE-RELATED"/>
    <property type="match status" value="1"/>
</dbReference>
<dbReference type="InterPro" id="IPR050722">
    <property type="entry name" value="Pyruvate:ferred/Flavod_OxRd"/>
</dbReference>
<dbReference type="GO" id="GO:0006979">
    <property type="term" value="P:response to oxidative stress"/>
    <property type="evidence" value="ECO:0007669"/>
    <property type="project" value="TreeGrafter"/>
</dbReference>
<evidence type="ECO:0000259" key="4">
    <source>
        <dbReference type="Pfam" id="PF17147"/>
    </source>
</evidence>